<protein>
    <submittedName>
        <fullName evidence="3">Trafficking PGA2</fullName>
    </submittedName>
</protein>
<evidence type="ECO:0000256" key="1">
    <source>
        <dbReference type="SAM" id="Coils"/>
    </source>
</evidence>
<evidence type="ECO:0000256" key="2">
    <source>
        <dbReference type="SAM" id="MobiDB-lite"/>
    </source>
</evidence>
<name>A0AAI9YA01_9PEZI</name>
<comment type="caution">
    <text evidence="3">The sequence shown here is derived from an EMBL/GenBank/DDBJ whole genome shotgun (WGS) entry which is preliminary data.</text>
</comment>
<gene>
    <name evidence="3" type="ORF">CCUS01_14165</name>
</gene>
<feature type="compositionally biased region" description="Basic and acidic residues" evidence="2">
    <location>
        <begin position="58"/>
        <end position="72"/>
    </location>
</feature>
<dbReference type="Proteomes" id="UP001239213">
    <property type="component" value="Unassembled WGS sequence"/>
</dbReference>
<proteinExistence type="predicted"/>
<dbReference type="Pfam" id="PF07543">
    <property type="entry name" value="PGA2"/>
    <property type="match status" value="1"/>
</dbReference>
<reference evidence="3" key="1">
    <citation type="submission" date="2016-11" db="EMBL/GenBank/DDBJ databases">
        <title>The genome sequence of Colletotrichum cuscutae.</title>
        <authorList>
            <person name="Baroncelli R."/>
        </authorList>
    </citation>
    <scope>NUCLEOTIDE SEQUENCE</scope>
    <source>
        <strain evidence="3">IMI 304802</strain>
    </source>
</reference>
<accession>A0AAI9YA01</accession>
<dbReference type="PANTHER" id="PTHR28199:SF1">
    <property type="entry name" value="PROCESSING OF GAS1 AND ALP PROTEIN 2"/>
    <property type="match status" value="1"/>
</dbReference>
<keyword evidence="4" id="KW-1185">Reference proteome</keyword>
<evidence type="ECO:0000313" key="3">
    <source>
        <dbReference type="EMBL" id="KAK1491939.1"/>
    </source>
</evidence>
<sequence>MSAVINLLNTIWTRFSTNLRGTLEGMSAEKWIRLVIIVGAYCLLRPYLMKLAGSSQMKQHETKPEDEFDGPKAKVQPNTLRGQVDIPEDSDDEGTSQATGATTSTDWGKKARKRQRDVLKKMIDAEEKRLAELQEDDEDKDIEEFLVKDIINTNVGASVYGTLRRDGAFNHRLGEIFEHGTVDGTPHDVSRTFGLSMRQFEPRNPKDRARE</sequence>
<feature type="coiled-coil region" evidence="1">
    <location>
        <begin position="116"/>
        <end position="143"/>
    </location>
</feature>
<feature type="compositionally biased region" description="Low complexity" evidence="2">
    <location>
        <begin position="95"/>
        <end position="105"/>
    </location>
</feature>
<dbReference type="PANTHER" id="PTHR28199">
    <property type="entry name" value="PROCESSING OF GAS1 AND ALP PROTEIN 2"/>
    <property type="match status" value="1"/>
</dbReference>
<evidence type="ECO:0000313" key="4">
    <source>
        <dbReference type="Proteomes" id="UP001239213"/>
    </source>
</evidence>
<dbReference type="GO" id="GO:0015031">
    <property type="term" value="P:protein transport"/>
    <property type="evidence" value="ECO:0007669"/>
    <property type="project" value="TreeGrafter"/>
</dbReference>
<keyword evidence="1" id="KW-0175">Coiled coil</keyword>
<dbReference type="InterPro" id="IPR011431">
    <property type="entry name" value="Trafficking_Pga2"/>
</dbReference>
<dbReference type="EMBL" id="MPDP01000033">
    <property type="protein sequence ID" value="KAK1491939.1"/>
    <property type="molecule type" value="Genomic_DNA"/>
</dbReference>
<organism evidence="3 4">
    <name type="scientific">Colletotrichum cuscutae</name>
    <dbReference type="NCBI Taxonomy" id="1209917"/>
    <lineage>
        <taxon>Eukaryota</taxon>
        <taxon>Fungi</taxon>
        <taxon>Dikarya</taxon>
        <taxon>Ascomycota</taxon>
        <taxon>Pezizomycotina</taxon>
        <taxon>Sordariomycetes</taxon>
        <taxon>Hypocreomycetidae</taxon>
        <taxon>Glomerellales</taxon>
        <taxon>Glomerellaceae</taxon>
        <taxon>Colletotrichum</taxon>
        <taxon>Colletotrichum acutatum species complex</taxon>
    </lineage>
</organism>
<feature type="region of interest" description="Disordered" evidence="2">
    <location>
        <begin position="58"/>
        <end position="111"/>
    </location>
</feature>
<dbReference type="AlphaFoldDB" id="A0AAI9YA01"/>